<dbReference type="AlphaFoldDB" id="A0AAU7Z148"/>
<dbReference type="KEGG" id="tgi:RBB81_01310"/>
<protein>
    <submittedName>
        <fullName evidence="1">Uncharacterized protein</fullName>
    </submittedName>
</protein>
<sequence length="144" mass="16407">MKVVHKFSRAGAFLLGIAIMASIPSHVVEKPAMAQIISNDYRFCSVTVPLRKNDPILNGYAAAPPHHYYSELYQGPDRGKEFQAWVRKNYQQEWIYNAYSGGYGDTVQCLVAARPQLFADNMKKVQTDPKQNPYYTFTNWPAVQ</sequence>
<gene>
    <name evidence="1" type="ORF">RBB81_01310</name>
</gene>
<name>A0AAU7Z148_9BACT</name>
<dbReference type="RefSeq" id="WP_353072439.1">
    <property type="nucleotide sequence ID" value="NZ_CP132938.1"/>
</dbReference>
<accession>A0AAU7Z148</accession>
<reference evidence="1" key="1">
    <citation type="submission" date="2023-08" db="EMBL/GenBank/DDBJ databases">
        <authorList>
            <person name="Messyasz A."/>
            <person name="Mannisto M.K."/>
            <person name="Kerkhof L.J."/>
            <person name="Haggblom M."/>
        </authorList>
    </citation>
    <scope>NUCLEOTIDE SEQUENCE</scope>
    <source>
        <strain evidence="1">M8UP39</strain>
    </source>
</reference>
<reference evidence="1" key="2">
    <citation type="journal article" date="2024" name="Environ. Microbiol.">
        <title>Genome analysis and description of Tunturibacter gen. nov. expands the diversity of Terriglobia in tundra soils.</title>
        <authorList>
            <person name="Messyasz A."/>
            <person name="Mannisto M.K."/>
            <person name="Kerkhof L.J."/>
            <person name="Haggblom M.M."/>
        </authorList>
    </citation>
    <scope>NUCLEOTIDE SEQUENCE</scope>
    <source>
        <strain evidence="1">M8UP39</strain>
    </source>
</reference>
<evidence type="ECO:0000313" key="1">
    <source>
        <dbReference type="EMBL" id="XCB22586.1"/>
    </source>
</evidence>
<proteinExistence type="predicted"/>
<organism evidence="1">
    <name type="scientific">Tunturiibacter gelidiferens</name>
    <dbReference type="NCBI Taxonomy" id="3069689"/>
    <lineage>
        <taxon>Bacteria</taxon>
        <taxon>Pseudomonadati</taxon>
        <taxon>Acidobacteriota</taxon>
        <taxon>Terriglobia</taxon>
        <taxon>Terriglobales</taxon>
        <taxon>Acidobacteriaceae</taxon>
        <taxon>Tunturiibacter</taxon>
    </lineage>
</organism>
<dbReference type="EMBL" id="CP132938">
    <property type="protein sequence ID" value="XCB22586.1"/>
    <property type="molecule type" value="Genomic_DNA"/>
</dbReference>